<organism evidence="2 3">
    <name type="scientific">Caerostris darwini</name>
    <dbReference type="NCBI Taxonomy" id="1538125"/>
    <lineage>
        <taxon>Eukaryota</taxon>
        <taxon>Metazoa</taxon>
        <taxon>Ecdysozoa</taxon>
        <taxon>Arthropoda</taxon>
        <taxon>Chelicerata</taxon>
        <taxon>Arachnida</taxon>
        <taxon>Araneae</taxon>
        <taxon>Araneomorphae</taxon>
        <taxon>Entelegynae</taxon>
        <taxon>Araneoidea</taxon>
        <taxon>Araneidae</taxon>
        <taxon>Caerostris</taxon>
    </lineage>
</organism>
<reference evidence="2 3" key="1">
    <citation type="submission" date="2021-06" db="EMBL/GenBank/DDBJ databases">
        <title>Caerostris darwini draft genome.</title>
        <authorList>
            <person name="Kono N."/>
            <person name="Arakawa K."/>
        </authorList>
    </citation>
    <scope>NUCLEOTIDE SEQUENCE [LARGE SCALE GENOMIC DNA]</scope>
</reference>
<comment type="caution">
    <text evidence="2">The sequence shown here is derived from an EMBL/GenBank/DDBJ whole genome shotgun (WGS) entry which is preliminary data.</text>
</comment>
<evidence type="ECO:0000313" key="2">
    <source>
        <dbReference type="EMBL" id="GIY81950.1"/>
    </source>
</evidence>
<feature type="region of interest" description="Disordered" evidence="1">
    <location>
        <begin position="73"/>
        <end position="94"/>
    </location>
</feature>
<protein>
    <submittedName>
        <fullName evidence="2">Uncharacterized protein</fullName>
    </submittedName>
</protein>
<accession>A0AAV4WIT6</accession>
<evidence type="ECO:0000256" key="1">
    <source>
        <dbReference type="SAM" id="MobiDB-lite"/>
    </source>
</evidence>
<keyword evidence="3" id="KW-1185">Reference proteome</keyword>
<dbReference type="Proteomes" id="UP001054837">
    <property type="component" value="Unassembled WGS sequence"/>
</dbReference>
<evidence type="ECO:0000313" key="3">
    <source>
        <dbReference type="Proteomes" id="UP001054837"/>
    </source>
</evidence>
<dbReference type="AlphaFoldDB" id="A0AAV4WIT6"/>
<proteinExistence type="predicted"/>
<sequence length="94" mass="10712">MQIAPKKSFCPPVLAEPASLFFQEGLLFQLLLDTRRRRRATLGCYADRAKRHNSVIYFEVIRVSICFPQFPLSSSSPDAHKHLSESASEGYLLR</sequence>
<dbReference type="EMBL" id="BPLQ01014670">
    <property type="protein sequence ID" value="GIY81950.1"/>
    <property type="molecule type" value="Genomic_DNA"/>
</dbReference>
<gene>
    <name evidence="2" type="ORF">CDAR_43651</name>
</gene>
<name>A0AAV4WIT6_9ARAC</name>